<organism evidence="1 2">
    <name type="scientific">Chryseobacterium gotjawalense</name>
    <dbReference type="NCBI Taxonomy" id="3042315"/>
    <lineage>
        <taxon>Bacteria</taxon>
        <taxon>Pseudomonadati</taxon>
        <taxon>Bacteroidota</taxon>
        <taxon>Flavobacteriia</taxon>
        <taxon>Flavobacteriales</taxon>
        <taxon>Weeksellaceae</taxon>
        <taxon>Chryseobacterium group</taxon>
        <taxon>Chryseobacterium</taxon>
    </lineage>
</organism>
<sequence length="40" mass="4507">MMIVPTDLKIAGSTELHHIKNIAGKEPETHRDGLEYYGKL</sequence>
<name>A0ABY8RCL0_9FLAO</name>
<protein>
    <submittedName>
        <fullName evidence="1">Uncharacterized protein</fullName>
    </submittedName>
</protein>
<accession>A0ABY8RCL0</accession>
<reference evidence="1 2" key="1">
    <citation type="submission" date="2023-05" db="EMBL/GenBank/DDBJ databases">
        <title>Genomic insight into Chryseobacterium sp. wdc7 isolated forest soil (Gotjawal).</title>
        <authorList>
            <person name="Park S.-J."/>
        </authorList>
    </citation>
    <scope>NUCLEOTIDE SEQUENCE [LARGE SCALE GENOMIC DNA]</scope>
    <source>
        <strain evidence="2">wdc7</strain>
    </source>
</reference>
<evidence type="ECO:0000313" key="2">
    <source>
        <dbReference type="Proteomes" id="UP001241656"/>
    </source>
</evidence>
<gene>
    <name evidence="1" type="ORF">QGN23_00195</name>
</gene>
<dbReference type="Proteomes" id="UP001241656">
    <property type="component" value="Chromosome"/>
</dbReference>
<dbReference type="RefSeq" id="WP_282905053.1">
    <property type="nucleotide sequence ID" value="NZ_CP124855.1"/>
</dbReference>
<dbReference type="EMBL" id="CP124855">
    <property type="protein sequence ID" value="WHF51720.1"/>
    <property type="molecule type" value="Genomic_DNA"/>
</dbReference>
<proteinExistence type="predicted"/>
<keyword evidence="2" id="KW-1185">Reference proteome</keyword>
<evidence type="ECO:0000313" key="1">
    <source>
        <dbReference type="EMBL" id="WHF51720.1"/>
    </source>
</evidence>